<proteinExistence type="predicted"/>
<keyword evidence="4" id="KW-1185">Reference proteome</keyword>
<keyword evidence="1" id="KW-0175">Coiled coil</keyword>
<feature type="compositionally biased region" description="Polar residues" evidence="2">
    <location>
        <begin position="136"/>
        <end position="146"/>
    </location>
</feature>
<dbReference type="Gene3D" id="1.10.10.60">
    <property type="entry name" value="Homeodomain-like"/>
    <property type="match status" value="1"/>
</dbReference>
<name>A0A2I3EEK2_9MYCO</name>
<dbReference type="Pfam" id="PF19776">
    <property type="entry name" value="DUF6262"/>
    <property type="match status" value="1"/>
</dbReference>
<feature type="region of interest" description="Disordered" evidence="2">
    <location>
        <begin position="121"/>
        <end position="146"/>
    </location>
</feature>
<feature type="compositionally biased region" description="Polar residues" evidence="2">
    <location>
        <begin position="73"/>
        <end position="84"/>
    </location>
</feature>
<evidence type="ECO:0000313" key="3">
    <source>
        <dbReference type="EMBL" id="BCO36440.1"/>
    </source>
</evidence>
<dbReference type="OrthoDB" id="3400214at2"/>
<dbReference type="InterPro" id="IPR046229">
    <property type="entry name" value="TnpC-like"/>
</dbReference>
<evidence type="ECO:0000256" key="2">
    <source>
        <dbReference type="SAM" id="MobiDB-lite"/>
    </source>
</evidence>
<feature type="coiled-coil region" evidence="1">
    <location>
        <begin position="94"/>
        <end position="121"/>
    </location>
</feature>
<organism evidence="3 4">
    <name type="scientific">Mycobacterium heckeshornense</name>
    <dbReference type="NCBI Taxonomy" id="110505"/>
    <lineage>
        <taxon>Bacteria</taxon>
        <taxon>Bacillati</taxon>
        <taxon>Actinomycetota</taxon>
        <taxon>Actinomycetes</taxon>
        <taxon>Mycobacteriales</taxon>
        <taxon>Mycobacteriaceae</taxon>
        <taxon>Mycobacterium</taxon>
    </lineage>
</organism>
<sequence>MRADNSIHLTTAARQRHEHTRAKAIAAMHDLDRTGAALTFESVARHAGVSRSWIYTQTDIKDEIRRLRDQGRHQPTTPIPSSQRASDDSLRQRLELAHHRNRELADENHKLRRQLAHALGQLRDNGHTRPAEQATAHRSSATIGPC</sequence>
<dbReference type="AlphaFoldDB" id="A0A2I3EEK2"/>
<protein>
    <submittedName>
        <fullName evidence="3">Transposase</fullName>
    </submittedName>
</protein>
<accession>A0A2I3EEK2</accession>
<gene>
    <name evidence="3" type="ORF">MHEC_28730</name>
</gene>
<dbReference type="Proteomes" id="UP000595446">
    <property type="component" value="Chromosome"/>
</dbReference>
<evidence type="ECO:0000313" key="4">
    <source>
        <dbReference type="Proteomes" id="UP000595446"/>
    </source>
</evidence>
<dbReference type="RefSeq" id="WP_048893923.1">
    <property type="nucleotide sequence ID" value="NZ_AP024237.1"/>
</dbReference>
<evidence type="ECO:0000256" key="1">
    <source>
        <dbReference type="SAM" id="Coils"/>
    </source>
</evidence>
<dbReference type="EMBL" id="AP024237">
    <property type="protein sequence ID" value="BCO36440.1"/>
    <property type="molecule type" value="Genomic_DNA"/>
</dbReference>
<reference evidence="3 4" key="1">
    <citation type="submission" date="2020-12" db="EMBL/GenBank/DDBJ databases">
        <title>Complete genome sequence of Mycobacterium heckeshornense JCM 15655T, closely related to a pathogenic non-tuberculous mycobacterial species Mycobacterium xenopi.</title>
        <authorList>
            <person name="Yoshida M."/>
            <person name="Fukano H."/>
            <person name="Asakura T."/>
            <person name="Suzuki M."/>
            <person name="Hoshino Y."/>
        </authorList>
    </citation>
    <scope>NUCLEOTIDE SEQUENCE [LARGE SCALE GENOMIC DNA]</scope>
    <source>
        <strain evidence="3 4">JCM 15655</strain>
    </source>
</reference>
<feature type="region of interest" description="Disordered" evidence="2">
    <location>
        <begin position="65"/>
        <end position="90"/>
    </location>
</feature>
<dbReference type="STRING" id="110505.ACT16_23900"/>